<evidence type="ECO:0000313" key="3">
    <source>
        <dbReference type="Proteomes" id="UP001589619"/>
    </source>
</evidence>
<dbReference type="Proteomes" id="UP001589619">
    <property type="component" value="Unassembled WGS sequence"/>
</dbReference>
<sequence length="740" mass="78390">MKRHQRSALHRRARTLMLAFVILCFALTPYAAIAGKEGVYVSGDVYFTLEKVRFSAGSDDSILRFAVGLHNGSANAVDYNYFGVRVTDAAGYSYSAQLSGQQSARVQPGKTQEFAYEARVPKGLQASDLRVALFSWNYGSTVSMTDLGSLSVAAALAEAAQAVPQALVPLAKVDAAMGSGDTVSFRVGNEYYVYENNDWNLYADLLIENTGDAGLTLPAGLKLRLEDGAGQTVSVTTVDGGDKSLLPGKPQRMTIRAALPDAESGGNWSLQFYYLNGTAPIVLDSLAVGRTAKALEIGEARTLTDSQGLETVSVKVESAVVSQSDDGQWVTVKANVANNGAKVVAVPKLTAKLQSSNGGVSVTAEDPAVHTAYLSQNGSESFSFSALMPKGVEVADMQVALFETRSSGTAANSTGTGSNGSSNNGTTSNGSSSNGTNGGTSNSANTGSGTNNTSSNSNSNANSNTTSKTAPVLLANLGKADIYTQGSGTPYKIGSKLALALDKKVDVAVSELKLYDNENNGFSTAVAKLKLTNADTTVLATPDLTLELVDAAGHVYSGTKQVNVPAQMSTNSSYLVSYSFLMSSADPSGPLLLRVYNAKDKGKVPLDTIKTAFQQDDLKSDVWNVYPYQVKLGNQTLFHSVLSTTFSYTLRMDLDLKRNEQIIADANLSKLQFDLLDSTGQVMSTQSIGFLGGTKLVNGMNELTFSNLKLNQFNSTNYVVVYESIETPNGVVKRKLTEFH</sequence>
<accession>A0ABV5W371</accession>
<feature type="region of interest" description="Disordered" evidence="1">
    <location>
        <begin position="407"/>
        <end position="466"/>
    </location>
</feature>
<comment type="caution">
    <text evidence="2">The sequence shown here is derived from an EMBL/GenBank/DDBJ whole genome shotgun (WGS) entry which is preliminary data.</text>
</comment>
<protein>
    <submittedName>
        <fullName evidence="2">Uncharacterized protein</fullName>
    </submittedName>
</protein>
<dbReference type="EMBL" id="JBHMAG010000017">
    <property type="protein sequence ID" value="MFB9755027.1"/>
    <property type="molecule type" value="Genomic_DNA"/>
</dbReference>
<evidence type="ECO:0000313" key="2">
    <source>
        <dbReference type="EMBL" id="MFB9755027.1"/>
    </source>
</evidence>
<evidence type="ECO:0000256" key="1">
    <source>
        <dbReference type="SAM" id="MobiDB-lite"/>
    </source>
</evidence>
<proteinExistence type="predicted"/>
<dbReference type="RefSeq" id="WP_344909030.1">
    <property type="nucleotide sequence ID" value="NZ_BAAAYO010000007.1"/>
</dbReference>
<name>A0ABV5W371_9BACL</name>
<gene>
    <name evidence="2" type="ORF">ACFFNY_25920</name>
</gene>
<keyword evidence="3" id="KW-1185">Reference proteome</keyword>
<organism evidence="2 3">
    <name type="scientific">Paenibacillus hodogayensis</name>
    <dbReference type="NCBI Taxonomy" id="279208"/>
    <lineage>
        <taxon>Bacteria</taxon>
        <taxon>Bacillati</taxon>
        <taxon>Bacillota</taxon>
        <taxon>Bacilli</taxon>
        <taxon>Bacillales</taxon>
        <taxon>Paenibacillaceae</taxon>
        <taxon>Paenibacillus</taxon>
    </lineage>
</organism>
<reference evidence="2 3" key="1">
    <citation type="submission" date="2024-09" db="EMBL/GenBank/DDBJ databases">
        <authorList>
            <person name="Sun Q."/>
            <person name="Mori K."/>
        </authorList>
    </citation>
    <scope>NUCLEOTIDE SEQUENCE [LARGE SCALE GENOMIC DNA]</scope>
    <source>
        <strain evidence="2 3">JCM 12520</strain>
    </source>
</reference>